<evidence type="ECO:0000313" key="2">
    <source>
        <dbReference type="Proteomes" id="UP000238413"/>
    </source>
</evidence>
<geneLocation type="plasmid" evidence="1 2">
    <name>unnamed2</name>
</geneLocation>
<proteinExistence type="predicted"/>
<gene>
    <name evidence="1" type="ORF">C4B68_40550</name>
</gene>
<evidence type="ECO:0000313" key="1">
    <source>
        <dbReference type="EMBL" id="AVH61808.1"/>
    </source>
</evidence>
<reference evidence="1 2" key="1">
    <citation type="submission" date="2018-02" db="EMBL/GenBank/DDBJ databases">
        <title>Complete genome sequence of Streptomyces dengpaensis, the producer of angucyclines.</title>
        <authorList>
            <person name="Yumei L."/>
        </authorList>
    </citation>
    <scope>NUCLEOTIDE SEQUENCE [LARGE SCALE GENOMIC DNA]</scope>
    <source>
        <strain evidence="1 2">XZHG99</strain>
        <plasmid evidence="1 2">unnamed2</plasmid>
    </source>
</reference>
<dbReference type="EMBL" id="CP026654">
    <property type="protein sequence ID" value="AVH61808.1"/>
    <property type="molecule type" value="Genomic_DNA"/>
</dbReference>
<keyword evidence="2" id="KW-1185">Reference proteome</keyword>
<dbReference type="Proteomes" id="UP000238413">
    <property type="component" value="Plasmid unnamed2"/>
</dbReference>
<accession>A0ABM6T3V7</accession>
<protein>
    <submittedName>
        <fullName evidence="1">Uncharacterized protein</fullName>
    </submittedName>
</protein>
<sequence>MLAALTELRSELDAHDWQPDEYDHVMATAMQAEGGASAHAVRVGLRAAGPEVSHGRLAPVAARCAAILDSPTRAASQDGRELRLALDDVLHLVVRATSGQLQILGTRSQGDTVTSTPGRRSTS</sequence>
<keyword evidence="1" id="KW-0614">Plasmid</keyword>
<organism evidence="1 2">
    <name type="scientific">Streptomyces dengpaensis</name>
    <dbReference type="NCBI Taxonomy" id="2049881"/>
    <lineage>
        <taxon>Bacteria</taxon>
        <taxon>Bacillati</taxon>
        <taxon>Actinomycetota</taxon>
        <taxon>Actinomycetes</taxon>
        <taxon>Kitasatosporales</taxon>
        <taxon>Streptomycetaceae</taxon>
        <taxon>Streptomyces</taxon>
    </lineage>
</organism>
<name>A0ABM6T3V7_9ACTN</name>